<proteinExistence type="predicted"/>
<comment type="caution">
    <text evidence="1">The sequence shown here is derived from an EMBL/GenBank/DDBJ whole genome shotgun (WGS) entry which is preliminary data.</text>
</comment>
<feature type="non-terminal residue" evidence="1">
    <location>
        <position position="185"/>
    </location>
</feature>
<dbReference type="PANTHER" id="PTHR33116:SF78">
    <property type="entry name" value="OS12G0587133 PROTEIN"/>
    <property type="match status" value="1"/>
</dbReference>
<dbReference type="PANTHER" id="PTHR33116">
    <property type="entry name" value="REVERSE TRANSCRIPTASE ZINC-BINDING DOMAIN-CONTAINING PROTEIN-RELATED-RELATED"/>
    <property type="match status" value="1"/>
</dbReference>
<reference evidence="1" key="1">
    <citation type="submission" date="2015-10" db="EMBL/GenBank/DDBJ databases">
        <authorList>
            <person name="Martinez-Garcia P.J."/>
            <person name="Crepeau M.W."/>
            <person name="Puiu D."/>
            <person name="Gonzalez-Ibeas D."/>
            <person name="Whalen J."/>
            <person name="Stevens K."/>
            <person name="Paul R."/>
            <person name="Butterfield T."/>
            <person name="Britton M."/>
            <person name="Reagan R."/>
            <person name="Chakraborty S."/>
            <person name="Walawage S.L."/>
            <person name="Vasquez-Gross H.A."/>
            <person name="Cardeno C."/>
            <person name="Famula R."/>
            <person name="Pratt K."/>
            <person name="Kuruganti S."/>
            <person name="Aradhya M.K."/>
            <person name="Leslie C.A."/>
            <person name="Dandekar A.M."/>
            <person name="Salzberg S.L."/>
            <person name="Wegrzyn J.L."/>
            <person name="Langley C.H."/>
            <person name="Neale D.B."/>
        </authorList>
    </citation>
    <scope>NUCLEOTIDE SEQUENCE</scope>
    <source>
        <tissue evidence="1">Leaves</tissue>
    </source>
</reference>
<organism evidence="1 2">
    <name type="scientific">Juglans regia</name>
    <name type="common">English walnut</name>
    <dbReference type="NCBI Taxonomy" id="51240"/>
    <lineage>
        <taxon>Eukaryota</taxon>
        <taxon>Viridiplantae</taxon>
        <taxon>Streptophyta</taxon>
        <taxon>Embryophyta</taxon>
        <taxon>Tracheophyta</taxon>
        <taxon>Spermatophyta</taxon>
        <taxon>Magnoliopsida</taxon>
        <taxon>eudicotyledons</taxon>
        <taxon>Gunneridae</taxon>
        <taxon>Pentapetalae</taxon>
        <taxon>rosids</taxon>
        <taxon>fabids</taxon>
        <taxon>Fagales</taxon>
        <taxon>Juglandaceae</taxon>
        <taxon>Juglans</taxon>
    </lineage>
</organism>
<protein>
    <submittedName>
        <fullName evidence="1">Uncharacterized protein</fullName>
    </submittedName>
</protein>
<dbReference type="Gramene" id="Jr13_15700_p1">
    <property type="protein sequence ID" value="cds.Jr13_15700_p1"/>
    <property type="gene ID" value="Jr13_15700"/>
</dbReference>
<accession>A0A833U0F7</accession>
<sequence length="185" mass="20365">MEALSKMLQATVSGGFLSGFQVGNSSDDTLLFCEANRSQVQTLRALLLCFEAVSGLKVNLDKSELVPVGVVPNIRNLASLLGCRVSSFPMKYLGLPLGATFKSRAIWDGVVEKIEKRLAGWKRVYLSKGGRLTLIKSTLTNLPTYFLSLFPMPAGVVNRIEKLFKAFLWGGLGEEKKVHLVNWKT</sequence>
<dbReference type="EMBL" id="LIHL02000013">
    <property type="protein sequence ID" value="KAF5449652.1"/>
    <property type="molecule type" value="Genomic_DNA"/>
</dbReference>
<name>A0A833U0F7_JUGRE</name>
<dbReference type="Proteomes" id="UP000619265">
    <property type="component" value="Unassembled WGS sequence"/>
</dbReference>
<dbReference type="AlphaFoldDB" id="A0A833U0F7"/>
<gene>
    <name evidence="1" type="ORF">F2P56_030075</name>
</gene>
<reference evidence="1" key="2">
    <citation type="submission" date="2020-03" db="EMBL/GenBank/DDBJ databases">
        <title>Walnut 2.0.</title>
        <authorList>
            <person name="Marrano A."/>
            <person name="Britton M."/>
            <person name="Zimin A.V."/>
            <person name="Zaini P.A."/>
            <person name="Workman R."/>
            <person name="Puiu D."/>
            <person name="Bianco L."/>
            <person name="Allen B.J."/>
            <person name="Troggio M."/>
            <person name="Leslie C.A."/>
            <person name="Timp W."/>
            <person name="Dendekar A."/>
            <person name="Salzberg S.L."/>
            <person name="Neale D.B."/>
        </authorList>
    </citation>
    <scope>NUCLEOTIDE SEQUENCE</scope>
    <source>
        <tissue evidence="1">Leaves</tissue>
    </source>
</reference>
<evidence type="ECO:0000313" key="1">
    <source>
        <dbReference type="EMBL" id="KAF5449652.1"/>
    </source>
</evidence>
<evidence type="ECO:0000313" key="2">
    <source>
        <dbReference type="Proteomes" id="UP000619265"/>
    </source>
</evidence>